<comment type="caution">
    <text evidence="1">The sequence shown here is derived from an EMBL/GenBank/DDBJ whole genome shotgun (WGS) entry which is preliminary data.</text>
</comment>
<evidence type="ECO:0000313" key="2">
    <source>
        <dbReference type="Proteomes" id="UP000316213"/>
    </source>
</evidence>
<proteinExistence type="predicted"/>
<gene>
    <name evidence="1" type="ORF">Pla100_11540</name>
</gene>
<keyword evidence="2" id="KW-1185">Reference proteome</keyword>
<name>A0A5C6API7_9BACT</name>
<dbReference type="Proteomes" id="UP000316213">
    <property type="component" value="Unassembled WGS sequence"/>
</dbReference>
<protein>
    <submittedName>
        <fullName evidence="1">Uncharacterized protein</fullName>
    </submittedName>
</protein>
<dbReference type="EMBL" id="SJPM01000002">
    <property type="protein sequence ID" value="TWU01427.1"/>
    <property type="molecule type" value="Genomic_DNA"/>
</dbReference>
<organism evidence="1 2">
    <name type="scientific">Neorhodopirellula pilleata</name>
    <dbReference type="NCBI Taxonomy" id="2714738"/>
    <lineage>
        <taxon>Bacteria</taxon>
        <taxon>Pseudomonadati</taxon>
        <taxon>Planctomycetota</taxon>
        <taxon>Planctomycetia</taxon>
        <taxon>Pirellulales</taxon>
        <taxon>Pirellulaceae</taxon>
        <taxon>Neorhodopirellula</taxon>
    </lineage>
</organism>
<dbReference type="AlphaFoldDB" id="A0A5C6API7"/>
<sequence>MIIVENAAWVNNRFSPCDLKHKKVTQPFGLGWANGWTVGPKTALTYARFAERRGTKLAQPKVAATPNFQRPSVIPRCL</sequence>
<evidence type="ECO:0000313" key="1">
    <source>
        <dbReference type="EMBL" id="TWU01427.1"/>
    </source>
</evidence>
<reference evidence="1 2" key="1">
    <citation type="submission" date="2019-02" db="EMBL/GenBank/DDBJ databases">
        <title>Deep-cultivation of Planctomycetes and their phenomic and genomic characterization uncovers novel biology.</title>
        <authorList>
            <person name="Wiegand S."/>
            <person name="Jogler M."/>
            <person name="Boedeker C."/>
            <person name="Pinto D."/>
            <person name="Vollmers J."/>
            <person name="Rivas-Marin E."/>
            <person name="Kohn T."/>
            <person name="Peeters S.H."/>
            <person name="Heuer A."/>
            <person name="Rast P."/>
            <person name="Oberbeckmann S."/>
            <person name="Bunk B."/>
            <person name="Jeske O."/>
            <person name="Meyerdierks A."/>
            <person name="Storesund J.E."/>
            <person name="Kallscheuer N."/>
            <person name="Luecker S."/>
            <person name="Lage O.M."/>
            <person name="Pohl T."/>
            <person name="Merkel B.J."/>
            <person name="Hornburger P."/>
            <person name="Mueller R.-W."/>
            <person name="Bruemmer F."/>
            <person name="Labrenz M."/>
            <person name="Spormann A.M."/>
            <person name="Op Den Camp H."/>
            <person name="Overmann J."/>
            <person name="Amann R."/>
            <person name="Jetten M.S.M."/>
            <person name="Mascher T."/>
            <person name="Medema M.H."/>
            <person name="Devos D.P."/>
            <person name="Kaster A.-K."/>
            <person name="Ovreas L."/>
            <person name="Rohde M."/>
            <person name="Galperin M.Y."/>
            <person name="Jogler C."/>
        </authorList>
    </citation>
    <scope>NUCLEOTIDE SEQUENCE [LARGE SCALE GENOMIC DNA]</scope>
    <source>
        <strain evidence="1 2">Pla100</strain>
    </source>
</reference>
<accession>A0A5C6API7</accession>